<dbReference type="EMBL" id="JAMSHA010000004">
    <property type="protein sequence ID" value="MCV2222664.1"/>
    <property type="molecule type" value="Genomic_DNA"/>
</dbReference>
<evidence type="ECO:0000256" key="1">
    <source>
        <dbReference type="ARBA" id="ARBA00000900"/>
    </source>
</evidence>
<feature type="active site" description="Glycyl thioester intermediate" evidence="14">
    <location>
        <position position="1406"/>
    </location>
</feature>
<evidence type="ECO:0000256" key="14">
    <source>
        <dbReference type="PROSITE-ProRule" id="PRU01398"/>
    </source>
</evidence>
<dbReference type="RefSeq" id="WP_263470535.1">
    <property type="nucleotide sequence ID" value="NZ_JAMSHA010000004.1"/>
</dbReference>
<dbReference type="InterPro" id="IPR051071">
    <property type="entry name" value="LRR-bact_E3_ubiq_ligases"/>
</dbReference>
<comment type="subcellular location">
    <subcellularLocation>
        <location evidence="2">Host cytoplasm</location>
    </subcellularLocation>
    <subcellularLocation>
        <location evidence="3">Secreted</location>
    </subcellularLocation>
</comment>
<dbReference type="InterPro" id="IPR046673">
    <property type="entry name" value="ToxA_N"/>
</dbReference>
<evidence type="ECO:0000256" key="2">
    <source>
        <dbReference type="ARBA" id="ARBA00004192"/>
    </source>
</evidence>
<keyword evidence="8 14" id="KW-0808">Transferase</keyword>
<dbReference type="Proteomes" id="UP001063475">
    <property type="component" value="Unassembled WGS sequence"/>
</dbReference>
<evidence type="ECO:0000256" key="8">
    <source>
        <dbReference type="ARBA" id="ARBA00022679"/>
    </source>
</evidence>
<reference evidence="16" key="1">
    <citation type="submission" date="2022-06" db="EMBL/GenBank/DDBJ databases">
        <title>De novo draft assembly of the Pseudomonas mercurotoleraris sp. nov., isolated from the plants rhizosphere.</title>
        <authorList>
            <person name="Robas M."/>
            <person name="Gonzalez D."/>
            <person name="Fernandez V.M."/>
            <person name="Luna L."/>
            <person name="Provanza A."/>
            <person name="Jimenez P.A."/>
        </authorList>
    </citation>
    <scope>NUCLEOTIDE SEQUENCE</scope>
    <source>
        <strain evidence="16">SAICEUPSM</strain>
    </source>
</reference>
<keyword evidence="6 14" id="KW-0964">Secreted</keyword>
<evidence type="ECO:0000256" key="9">
    <source>
        <dbReference type="ARBA" id="ARBA00022737"/>
    </source>
</evidence>
<dbReference type="InterPro" id="IPR032675">
    <property type="entry name" value="LRR_dom_sf"/>
</dbReference>
<dbReference type="Pfam" id="PF14496">
    <property type="entry name" value="NEL"/>
    <property type="match status" value="1"/>
</dbReference>
<comment type="PTM">
    <text evidence="14">Ubiquitinated in the presence of host E1 ubiquitin-activating enzyme, E2 ubiquitin-conjugating enzyme and ubiquitin.</text>
</comment>
<dbReference type="Pfam" id="PF20178">
    <property type="entry name" value="ToxA_N"/>
    <property type="match status" value="1"/>
</dbReference>
<dbReference type="Gene3D" id="1.20.58.360">
    <property type="entry name" value="Shigella T3SS effector IpaH defines"/>
    <property type="match status" value="1"/>
</dbReference>
<dbReference type="Gene3D" id="3.80.10.10">
    <property type="entry name" value="Ribonuclease Inhibitor"/>
    <property type="match status" value="1"/>
</dbReference>
<evidence type="ECO:0000259" key="15">
    <source>
        <dbReference type="PROSITE" id="PS52053"/>
    </source>
</evidence>
<keyword evidence="13 14" id="KW-1035">Host cytoplasm</keyword>
<keyword evidence="7" id="KW-0433">Leucine-rich repeat</keyword>
<evidence type="ECO:0000256" key="7">
    <source>
        <dbReference type="ARBA" id="ARBA00022614"/>
    </source>
</evidence>
<keyword evidence="9" id="KW-0677">Repeat</keyword>
<dbReference type="Pfam" id="PF13855">
    <property type="entry name" value="LRR_8"/>
    <property type="match status" value="1"/>
</dbReference>
<dbReference type="InterPro" id="IPR029487">
    <property type="entry name" value="NEL_dom"/>
</dbReference>
<keyword evidence="11 14" id="KW-0832">Ubl conjugation</keyword>
<evidence type="ECO:0000313" key="17">
    <source>
        <dbReference type="Proteomes" id="UP001063475"/>
    </source>
</evidence>
<dbReference type="EC" id="2.3.2.27" evidence="5"/>
<dbReference type="PROSITE" id="PS52053">
    <property type="entry name" value="NEL"/>
    <property type="match status" value="1"/>
</dbReference>
<comment type="catalytic activity">
    <reaction evidence="1">
        <text>S-ubiquitinyl-[E2 ubiquitin-conjugating enzyme]-L-cysteine + [acceptor protein]-L-lysine = [E2 ubiquitin-conjugating enzyme]-L-cysteine + N(6)-ubiquitinyl-[acceptor protein]-L-lysine.</text>
        <dbReference type="EC" id="2.3.2.27"/>
    </reaction>
</comment>
<proteinExistence type="inferred from homology"/>
<keyword evidence="17" id="KW-1185">Reference proteome</keyword>
<dbReference type="PANTHER" id="PTHR47114:SF2">
    <property type="entry name" value="OLIGODENDROCYTE-MYELIN GLYCOPROTEIN"/>
    <property type="match status" value="1"/>
</dbReference>
<dbReference type="SMART" id="SM00369">
    <property type="entry name" value="LRR_TYP"/>
    <property type="match status" value="4"/>
</dbReference>
<evidence type="ECO:0000256" key="4">
    <source>
        <dbReference type="ARBA" id="ARBA00009868"/>
    </source>
</evidence>
<dbReference type="PANTHER" id="PTHR47114">
    <property type="match status" value="1"/>
</dbReference>
<evidence type="ECO:0000313" key="16">
    <source>
        <dbReference type="EMBL" id="MCV2222664.1"/>
    </source>
</evidence>
<evidence type="ECO:0000256" key="3">
    <source>
        <dbReference type="ARBA" id="ARBA00004613"/>
    </source>
</evidence>
<dbReference type="InterPro" id="IPR001611">
    <property type="entry name" value="Leu-rich_rpt"/>
</dbReference>
<sequence>MLTQDKKKPQVQASTLSILFDATGDLDVAEALEKSLPAHLLKASPAELARLDELNRELHSKQLKVDKDLAGLKPLHSFCISELDSALSKKWPALYDVGLDVLSLPGVDCGCEATATDQADIDLVKHASQTLLQAAMQNFTEDEEQADGFPAGSLVRINSVPDGVKELTPAAFAAFCRELDLGKKYQEHFQKVFGLHDENGKVVATSTMTRDIAALKQSLLELDAHLAALKGDITAAGLRMLQDLMLAEGVASAQNLRYDKDPMIMQGIKVLDSCVWGVVVFSKRSVQQYPEDGCMVYMPGEPQRAVYEYPSFNAFKRHLAEQLKASDYQDYFARSLDEDDKADFFKALAEKPDLGFVEQWPINVPLFDFMVQSHVGKLQIDARKLAVPTADIDEEVRQKRLLDFLQRGVAVASVAGLFVPVLGQLMMGVAVGQLLGEVYEGVEDWRRGDHQQALSHLLSVVENVALMGVFAGGQKALGALGSKLLRSHPQFFGQFTAILNRAGKPRLWKPDLAPYEHSLPAGFSIEASSKEFYQVGRKTVGRVDHRVFAGDFDPDTQRWRLEHAERAQAYAPELNRHVEGGWRLPAEDPEQWSSSAYLLKRIDPHLSEFVDADLDMMRRLSGTSQQTLLDTFNDNLSLPVRLRDTVERVRIERKLRELITQLESGEVHSEQPLEEQMHALTKLPGWPTDRYIEIIGHEGDVETTWPANSQLDDTLSVPVTRNQLALGRLLPTVIDGLYQQEVDALLGGNVAKSTQTSALAKKLGAALKADHRAAFERMYQRYDQSDAQDLRKLREAFAGIPARHGQRLIDRARSTERVYLSSTGRVPLRLGQQTRQELARVRLDRALTGLHWPGLANADTDALAIRLLPRLSGWDSQLRLELRDKTLTGPILEAIGDTTATTDNTCSLVKTAQGYEAFDGAGVLRAKVASAPDGLYTAILKALPLRQRSAAGFADSASTDAQRLRSKLLDVALDERDATARTMLGERSARLAVEPECVQGDEVVVTAHPWGLLRKVRKLYPRLSKAQLAQLLDGLGDDPLSRALKVKELRKHLKTLRNVLFDWSEDTAALQTVGADLAQARRSRKLAAELIEEAFRRFEWVESEDEAGKSLCTLKLDNMRVGKLPALPAQLNFDHVQQLSMRNMALKDDVAHFLESFKQLTSLELDKNSITQLPEVISHMPQLRRLSLANNQLQLTEQTLAKLNRLHTLRYFNLSYNPLGATPSVGGMSGLRRLMLRDTGITELPDGLDNLHDIEWMDLRENRMRELPDWLFQKSRQFARAINMARNPFSETAKTHLQNYRNNSGIGMGYAEDDIGRLNEQQARSLWFTETGGEEWAKKTRIWTAFAEDFRAEGLFHLLAQLGDTADAAHSSADMTRRVWTVLEAADADSVLCDQLLNLAASPINCTDSAAMNFSHLEVAVEVDRVTHAANGGKVTAGALLKLGRSLFRLEKINEIAREHHSRLPTVEHLEMNLAYRVGLAEELDLPGQPRHMRYLDNSKVTAADLQLAKSKIYSAELSPEWLKFMLRQPFWCDHLKQTFPSQFDEVYETYAPRMTELDEQKETLSSADYTSQGKAIALEREQADAKLIERLTDDAIRQVELGICAKPDT</sequence>
<keyword evidence="10 14" id="KW-0833">Ubl conjugation pathway</keyword>
<evidence type="ECO:0000256" key="12">
    <source>
        <dbReference type="ARBA" id="ARBA00023026"/>
    </source>
</evidence>
<accession>A0ABT2XVD3</accession>
<evidence type="ECO:0000256" key="5">
    <source>
        <dbReference type="ARBA" id="ARBA00012483"/>
    </source>
</evidence>
<dbReference type="SUPFAM" id="SSF52058">
    <property type="entry name" value="L domain-like"/>
    <property type="match status" value="1"/>
</dbReference>
<organism evidence="16 17">
    <name type="scientific">Pseudomonas mercuritolerans</name>
    <dbReference type="NCBI Taxonomy" id="2951809"/>
    <lineage>
        <taxon>Bacteria</taxon>
        <taxon>Pseudomonadati</taxon>
        <taxon>Pseudomonadota</taxon>
        <taxon>Gammaproteobacteria</taxon>
        <taxon>Pseudomonadales</taxon>
        <taxon>Pseudomonadaceae</taxon>
        <taxon>Pseudomonas</taxon>
    </lineage>
</organism>
<comment type="similarity">
    <text evidence="4 14">Belongs to the LRR-containing bacterial E3 ligase family.</text>
</comment>
<evidence type="ECO:0000256" key="13">
    <source>
        <dbReference type="ARBA" id="ARBA00023200"/>
    </source>
</evidence>
<keyword evidence="12" id="KW-0843">Virulence</keyword>
<evidence type="ECO:0000256" key="10">
    <source>
        <dbReference type="ARBA" id="ARBA00022786"/>
    </source>
</evidence>
<dbReference type="InterPro" id="IPR003591">
    <property type="entry name" value="Leu-rich_rpt_typical-subtyp"/>
</dbReference>
<gene>
    <name evidence="16" type="ORF">ND528_13895</name>
</gene>
<evidence type="ECO:0000256" key="11">
    <source>
        <dbReference type="ARBA" id="ARBA00022843"/>
    </source>
</evidence>
<dbReference type="PROSITE" id="PS51450">
    <property type="entry name" value="LRR"/>
    <property type="match status" value="1"/>
</dbReference>
<evidence type="ECO:0000256" key="6">
    <source>
        <dbReference type="ARBA" id="ARBA00022525"/>
    </source>
</evidence>
<comment type="caution">
    <text evidence="16">The sequence shown here is derived from an EMBL/GenBank/DDBJ whole genome shotgun (WGS) entry which is preliminary data.</text>
</comment>
<name>A0ABT2XVD3_9PSED</name>
<protein>
    <recommendedName>
        <fullName evidence="5">RING-type E3 ubiquitin transferase</fullName>
        <ecNumber evidence="5">2.3.2.27</ecNumber>
    </recommendedName>
</protein>
<feature type="domain" description="NEL" evidence="15">
    <location>
        <begin position="1319"/>
        <end position="1610"/>
    </location>
</feature>